<comment type="caution">
    <text evidence="3">The sequence shown here is derived from an EMBL/GenBank/DDBJ whole genome shotgun (WGS) entry which is preliminary data.</text>
</comment>
<accession>J3JHE4</accession>
<dbReference type="InterPro" id="IPR053135">
    <property type="entry name" value="AKR2_Oxidoreductase"/>
</dbReference>
<evidence type="ECO:0000313" key="4">
    <source>
        <dbReference type="Proteomes" id="UP000007813"/>
    </source>
</evidence>
<dbReference type="InterPro" id="IPR036812">
    <property type="entry name" value="NAD(P)_OxRdtase_dom_sf"/>
</dbReference>
<feature type="domain" description="NADP-dependent oxidoreductase" evidence="2">
    <location>
        <begin position="70"/>
        <end position="371"/>
    </location>
</feature>
<feature type="region of interest" description="Disordered" evidence="1">
    <location>
        <begin position="1"/>
        <end position="21"/>
    </location>
</feature>
<protein>
    <submittedName>
        <fullName evidence="3">Aldo/keto reductase</fullName>
    </submittedName>
</protein>
<dbReference type="eggNOG" id="arCOG01617">
    <property type="taxonomic scope" value="Archaea"/>
</dbReference>
<dbReference type="Proteomes" id="UP000007813">
    <property type="component" value="Unassembled WGS sequence"/>
</dbReference>
<dbReference type="AlphaFoldDB" id="J3JHE4"/>
<dbReference type="Pfam" id="PF00248">
    <property type="entry name" value="Aldo_ket_red"/>
    <property type="match status" value="1"/>
</dbReference>
<dbReference type="Gene3D" id="3.20.20.100">
    <property type="entry name" value="NADP-dependent oxidoreductase domain"/>
    <property type="match status" value="1"/>
</dbReference>
<name>J3JHE4_9EURY</name>
<dbReference type="PANTHER" id="PTHR43312:SF1">
    <property type="entry name" value="NADP-DEPENDENT OXIDOREDUCTASE DOMAIN-CONTAINING PROTEIN"/>
    <property type="match status" value="1"/>
</dbReference>
<reference evidence="3 4" key="1">
    <citation type="journal article" date="2012" name="J. Bacteriol.">
        <title>Draft Genome Sequence of the Extremely Halophilic Archaeon Halogranum salarium B-1T.</title>
        <authorList>
            <person name="Kim K.K."/>
            <person name="Lee K.C."/>
            <person name="Lee J.S."/>
        </authorList>
    </citation>
    <scope>NUCLEOTIDE SEQUENCE [LARGE SCALE GENOMIC DNA]</scope>
    <source>
        <strain evidence="3 4">B-1</strain>
    </source>
</reference>
<gene>
    <name evidence="3" type="ORF">HSB1_15140</name>
</gene>
<dbReference type="SUPFAM" id="SSF51430">
    <property type="entry name" value="NAD(P)-linked oxidoreductase"/>
    <property type="match status" value="1"/>
</dbReference>
<dbReference type="PATRIC" id="fig|1210908.3.peg.1449"/>
<dbReference type="EMBL" id="ALJD01000003">
    <property type="protein sequence ID" value="EJN60911.1"/>
    <property type="molecule type" value="Genomic_DNA"/>
</dbReference>
<evidence type="ECO:0000256" key="1">
    <source>
        <dbReference type="SAM" id="MobiDB-lite"/>
    </source>
</evidence>
<dbReference type="PANTHER" id="PTHR43312">
    <property type="entry name" value="D-THREO-ALDOSE 1-DEHYDROGENASE"/>
    <property type="match status" value="1"/>
</dbReference>
<dbReference type="InterPro" id="IPR023210">
    <property type="entry name" value="NADP_OxRdtase_dom"/>
</dbReference>
<organism evidence="3 4">
    <name type="scientific">Halogranum salarium B-1</name>
    <dbReference type="NCBI Taxonomy" id="1210908"/>
    <lineage>
        <taxon>Archaea</taxon>
        <taxon>Methanobacteriati</taxon>
        <taxon>Methanobacteriota</taxon>
        <taxon>Stenosarchaea group</taxon>
        <taxon>Halobacteria</taxon>
        <taxon>Halobacteriales</taxon>
        <taxon>Haloferacaceae</taxon>
    </lineage>
</organism>
<proteinExistence type="predicted"/>
<evidence type="ECO:0000259" key="2">
    <source>
        <dbReference type="Pfam" id="PF00248"/>
    </source>
</evidence>
<sequence>MLCCQPPSDETAGRSRRPTTVVSGDERQFVCDRDSVSRETYATETYPSGVRRAGMEQRTLGTTGYRVTEVGLGTWNIGGDWGDVNDEEGREAVRTALDAGIDFLDTADVYGDGKSERNIGTVLDERDAFDDVTVATKAGRRLDPHEPAGYNHENLERFVDRSCENLGVDSLDLLQLHCPPTEVYYQPETFDALDELRASGRVDAYGVSVEKVEEGLKAMEYPGVETVQLVFNPFRQRPADLLFHEAKRRDVGIIVRVPLASGLLTGTIDRDTEFPENDHRNYNREGEAFDVGETFAGVPFEAGLDAVDALRPLVPETMSMAQFTLRWILSFDAVTAVIPGSTSSEHIETNVAAADLPPLSADQHQQVTQVYDDYVREHVHQRW</sequence>
<dbReference type="CDD" id="cd19086">
    <property type="entry name" value="AKR_AKR11C1"/>
    <property type="match status" value="1"/>
</dbReference>
<evidence type="ECO:0000313" key="3">
    <source>
        <dbReference type="EMBL" id="EJN60911.1"/>
    </source>
</evidence>